<keyword evidence="6" id="KW-0324">Glycolysis</keyword>
<dbReference type="InterPro" id="IPR007666">
    <property type="entry name" value="ADP_PFK/GK"/>
</dbReference>
<dbReference type="KEGG" id="ssm:Spirs_3399"/>
<evidence type="ECO:0008006" key="9">
    <source>
        <dbReference type="Google" id="ProtNLM"/>
    </source>
</evidence>
<dbReference type="HOGENOM" id="CLU_686633_0_0_12"/>
<proteinExistence type="predicted"/>
<dbReference type="GO" id="GO:0016773">
    <property type="term" value="F:phosphotransferase activity, alcohol group as acceptor"/>
    <property type="evidence" value="ECO:0007669"/>
    <property type="project" value="InterPro"/>
</dbReference>
<dbReference type="InterPro" id="IPR029056">
    <property type="entry name" value="Ribokinase-like"/>
</dbReference>
<gene>
    <name evidence="7" type="ordered locus">Spirs_3399</name>
</gene>
<name>E1R2C8_SEDSS</name>
<dbReference type="EMBL" id="CP002116">
    <property type="protein sequence ID" value="ADK82488.1"/>
    <property type="molecule type" value="Genomic_DNA"/>
</dbReference>
<dbReference type="Proteomes" id="UP000002318">
    <property type="component" value="Chromosome"/>
</dbReference>
<evidence type="ECO:0000256" key="3">
    <source>
        <dbReference type="ARBA" id="ARBA00022723"/>
    </source>
</evidence>
<dbReference type="Pfam" id="PF04587">
    <property type="entry name" value="ADP_PFK_GK"/>
    <property type="match status" value="1"/>
</dbReference>
<dbReference type="GO" id="GO:0006096">
    <property type="term" value="P:glycolytic process"/>
    <property type="evidence" value="ECO:0007669"/>
    <property type="project" value="UniProtKB-KW"/>
</dbReference>
<dbReference type="RefSeq" id="WP_013255947.1">
    <property type="nucleotide sequence ID" value="NC_014364.1"/>
</dbReference>
<dbReference type="SUPFAM" id="SSF53613">
    <property type="entry name" value="Ribokinase-like"/>
    <property type="match status" value="1"/>
</dbReference>
<dbReference type="PROSITE" id="PS51255">
    <property type="entry name" value="ADPK"/>
    <property type="match status" value="1"/>
</dbReference>
<keyword evidence="2" id="KW-0808">Transferase</keyword>
<dbReference type="OrthoDB" id="2813007at2"/>
<dbReference type="PANTHER" id="PTHR21208:SF1">
    <property type="entry name" value="ADP-DEPENDENT GLUCOKINASE"/>
    <property type="match status" value="1"/>
</dbReference>
<evidence type="ECO:0000313" key="8">
    <source>
        <dbReference type="Proteomes" id="UP000002318"/>
    </source>
</evidence>
<organism evidence="7 8">
    <name type="scientific">Sediminispirochaeta smaragdinae (strain DSM 11293 / JCM 15392 / SEBR 4228)</name>
    <name type="common">Spirochaeta smaragdinae</name>
    <dbReference type="NCBI Taxonomy" id="573413"/>
    <lineage>
        <taxon>Bacteria</taxon>
        <taxon>Pseudomonadati</taxon>
        <taxon>Spirochaetota</taxon>
        <taxon>Spirochaetia</taxon>
        <taxon>Spirochaetales</taxon>
        <taxon>Spirochaetaceae</taxon>
        <taxon>Sediminispirochaeta</taxon>
    </lineage>
</organism>
<keyword evidence="5" id="KW-0460">Magnesium</keyword>
<dbReference type="GO" id="GO:0016301">
    <property type="term" value="F:kinase activity"/>
    <property type="evidence" value="ECO:0007669"/>
    <property type="project" value="UniProtKB-KW"/>
</dbReference>
<dbReference type="AlphaFoldDB" id="E1R2C8"/>
<evidence type="ECO:0000256" key="4">
    <source>
        <dbReference type="ARBA" id="ARBA00022777"/>
    </source>
</evidence>
<sequence length="400" mass="45431">MQQHKIGLGLGNNTDFELVWNPKALEQCIREYDVHEKDLKEERRPILNEKDLLINVLRFIKSGIGGECILEDTETALQFSKRFDYEITIGGTCPRSAIAMRKLGYTSCMHLVTMNEHIKNLLPPDCSYVCSNKDESFDIHLIIQYPADADIIANDIRIHTVRANRIIIDDDYNNSIMNLSEDFFDNYLSEAKVFMLSGFNVMQDHELLKKRLSYMKEQLIKLKKQGTTIYYEDACFADETSNQLCKAYLFEHVDIFSLNEDEMKDYLQRDIDLLDASQVAAAAKTLKERFAIPLVVIHSKYWALAYGNHAKAYAACLKGGITMATTRFRFGDSFNEPAQYKETYALPDDEEGKKFAGAFASIVGDRGCCIPSVMVEEQKVTTIGLGDAFVGGFIPQLSEM</sequence>
<evidence type="ECO:0000256" key="5">
    <source>
        <dbReference type="ARBA" id="ARBA00022842"/>
    </source>
</evidence>
<dbReference type="Gene3D" id="3.40.1190.20">
    <property type="match status" value="1"/>
</dbReference>
<dbReference type="GO" id="GO:0046872">
    <property type="term" value="F:metal ion binding"/>
    <property type="evidence" value="ECO:0007669"/>
    <property type="project" value="UniProtKB-KW"/>
</dbReference>
<keyword evidence="8" id="KW-1185">Reference proteome</keyword>
<dbReference type="eggNOG" id="COG4809">
    <property type="taxonomic scope" value="Bacteria"/>
</dbReference>
<keyword evidence="4" id="KW-0418">Kinase</keyword>
<evidence type="ECO:0000313" key="7">
    <source>
        <dbReference type="EMBL" id="ADK82488.1"/>
    </source>
</evidence>
<dbReference type="PANTHER" id="PTHR21208">
    <property type="entry name" value="ADP-DEPENDENT GLUCOKINASE"/>
    <property type="match status" value="1"/>
</dbReference>
<accession>E1R2C8</accession>
<evidence type="ECO:0000256" key="1">
    <source>
        <dbReference type="ARBA" id="ARBA00022490"/>
    </source>
</evidence>
<keyword evidence="1" id="KW-0963">Cytoplasm</keyword>
<keyword evidence="3" id="KW-0479">Metal-binding</keyword>
<dbReference type="STRING" id="573413.Spirs_3399"/>
<reference evidence="7 8" key="1">
    <citation type="journal article" date="2010" name="Stand. Genomic Sci.">
        <title>Complete genome sequence of Spirochaeta smaragdinae type strain (SEBR 4228).</title>
        <authorList>
            <person name="Mavromatis K."/>
            <person name="Yasawong M."/>
            <person name="Chertkov O."/>
            <person name="Lapidus A."/>
            <person name="Lucas S."/>
            <person name="Nolan M."/>
            <person name="Del Rio T.G."/>
            <person name="Tice H."/>
            <person name="Cheng J.F."/>
            <person name="Pitluck S."/>
            <person name="Liolios K."/>
            <person name="Ivanova N."/>
            <person name="Tapia R."/>
            <person name="Han C."/>
            <person name="Bruce D."/>
            <person name="Goodwin L."/>
            <person name="Pati A."/>
            <person name="Chen A."/>
            <person name="Palaniappan K."/>
            <person name="Land M."/>
            <person name="Hauser L."/>
            <person name="Chang Y.J."/>
            <person name="Jeffries C.D."/>
            <person name="Detter J.C."/>
            <person name="Rohde M."/>
            <person name="Brambilla E."/>
            <person name="Spring S."/>
            <person name="Goker M."/>
            <person name="Sikorski J."/>
            <person name="Woyke T."/>
            <person name="Bristow J."/>
            <person name="Eisen J.A."/>
            <person name="Markowitz V."/>
            <person name="Hugenholtz P."/>
            <person name="Klenk H.P."/>
            <person name="Kyrpides N.C."/>
        </authorList>
    </citation>
    <scope>NUCLEOTIDE SEQUENCE [LARGE SCALE GENOMIC DNA]</scope>
    <source>
        <strain evidence="8">DSM 11293 / JCM 15392 / SEBR 4228</strain>
    </source>
</reference>
<evidence type="ECO:0000256" key="2">
    <source>
        <dbReference type="ARBA" id="ARBA00022679"/>
    </source>
</evidence>
<protein>
    <recommendedName>
        <fullName evidence="9">ADP-dependent phosphofructokinase/glucokinase</fullName>
    </recommendedName>
</protein>
<evidence type="ECO:0000256" key="6">
    <source>
        <dbReference type="ARBA" id="ARBA00023152"/>
    </source>
</evidence>